<dbReference type="OrthoDB" id="9766486at2"/>
<dbReference type="InterPro" id="IPR042099">
    <property type="entry name" value="ANL_N_sf"/>
</dbReference>
<dbReference type="AlphaFoldDB" id="A0A369AU08"/>
<evidence type="ECO:0000259" key="4">
    <source>
        <dbReference type="Pfam" id="PF13193"/>
    </source>
</evidence>
<accession>A0A369AU08</accession>
<feature type="domain" description="AMP-binding enzyme C-terminal" evidence="4">
    <location>
        <begin position="487"/>
        <end position="562"/>
    </location>
</feature>
<dbReference type="GO" id="GO:0031956">
    <property type="term" value="F:medium-chain fatty acid-CoA ligase activity"/>
    <property type="evidence" value="ECO:0007669"/>
    <property type="project" value="TreeGrafter"/>
</dbReference>
<evidence type="ECO:0000313" key="6">
    <source>
        <dbReference type="Proteomes" id="UP000252174"/>
    </source>
</evidence>
<gene>
    <name evidence="5" type="ORF">DFR45_101246</name>
</gene>
<evidence type="ECO:0000259" key="3">
    <source>
        <dbReference type="Pfam" id="PF00501"/>
    </source>
</evidence>
<dbReference type="EMBL" id="QPJU01000001">
    <property type="protein sequence ID" value="RCX11717.1"/>
    <property type="molecule type" value="Genomic_DNA"/>
</dbReference>
<dbReference type="SUPFAM" id="SSF56801">
    <property type="entry name" value="Acetyl-CoA synthetase-like"/>
    <property type="match status" value="1"/>
</dbReference>
<dbReference type="Pfam" id="PF00501">
    <property type="entry name" value="AMP-binding"/>
    <property type="match status" value="1"/>
</dbReference>
<dbReference type="PROSITE" id="PS00455">
    <property type="entry name" value="AMP_BINDING"/>
    <property type="match status" value="1"/>
</dbReference>
<dbReference type="Pfam" id="PF13193">
    <property type="entry name" value="AMP-binding_C"/>
    <property type="match status" value="1"/>
</dbReference>
<evidence type="ECO:0000256" key="1">
    <source>
        <dbReference type="ARBA" id="ARBA00006432"/>
    </source>
</evidence>
<sequence>MQASTAADIAAQRRAALAQRVPVWQRLTMGDWFDRLAAQYAEREHIYTPEKIYTYAESRQIADRLAKSLMVLGVQRREHVAMLFPTVPELAFLQLAVAKIGCVSVPLNERMGAVDLAYQVKQSDSVCLIAMDHCEDRHYIEKLQHMLPEMQGAPGSWRAESFPRLRHVVVQSPSGARYGGALDWESFLRLGDGVSDEALAERQKASRYPDEVTLICYTSGTTGSPKGVMLTHDMLMRSAYGTAWSECYDDAERLASPLPLHHIFGYKIGFLSVLFVGGAYIPQALFDPGKFLALLEASRATRIASVPTIAVALLNHPDLKKYDLSSLRAMINAAAPTPLWVWEALQRELGIKELFTAWGMTEVAGAAMYTPFGAPLELISTAVGKEKPGGASGVEEFGGLQAQFKLIDPSTKEDLPPDVHEGELAVRGNIVTRGYYKKPMETGDAIDKDGWLRTGDIFRRREDGYFEITGRAKDLYKIGGEQVAPKEVEEVIGQHEAINQVYICGVPDERMGEVGAAFVQFKSGKTSSEEELTAFVQERVARFKVPKYWMFVEEFPMTASGKIQKFMLRKIAIEHFGLGGNATPSAQRR</sequence>
<organism evidence="5 6">
    <name type="scientific">Extensimonas vulgaris</name>
    <dbReference type="NCBI Taxonomy" id="1031594"/>
    <lineage>
        <taxon>Bacteria</taxon>
        <taxon>Pseudomonadati</taxon>
        <taxon>Pseudomonadota</taxon>
        <taxon>Betaproteobacteria</taxon>
        <taxon>Burkholderiales</taxon>
        <taxon>Comamonadaceae</taxon>
        <taxon>Extensimonas</taxon>
    </lineage>
</organism>
<evidence type="ECO:0000313" key="5">
    <source>
        <dbReference type="EMBL" id="RCX11717.1"/>
    </source>
</evidence>
<dbReference type="FunFam" id="3.30.300.30:FF:000008">
    <property type="entry name" value="2,3-dihydroxybenzoate-AMP ligase"/>
    <property type="match status" value="1"/>
</dbReference>
<dbReference type="PANTHER" id="PTHR43201">
    <property type="entry name" value="ACYL-COA SYNTHETASE"/>
    <property type="match status" value="1"/>
</dbReference>
<protein>
    <submittedName>
        <fullName evidence="5">Fatty-acyl-CoA synthase</fullName>
    </submittedName>
</protein>
<comment type="caution">
    <text evidence="5">The sequence shown here is derived from an EMBL/GenBank/DDBJ whole genome shotgun (WGS) entry which is preliminary data.</text>
</comment>
<reference evidence="5 6" key="1">
    <citation type="submission" date="2018-07" db="EMBL/GenBank/DDBJ databases">
        <title>Genomic Encyclopedia of Type Strains, Phase IV (KMG-IV): sequencing the most valuable type-strain genomes for metagenomic binning, comparative biology and taxonomic classification.</title>
        <authorList>
            <person name="Goeker M."/>
        </authorList>
    </citation>
    <scope>NUCLEOTIDE SEQUENCE [LARGE SCALE GENOMIC DNA]</scope>
    <source>
        <strain evidence="5 6">DSM 100911</strain>
    </source>
</reference>
<dbReference type="GO" id="GO:0006631">
    <property type="term" value="P:fatty acid metabolic process"/>
    <property type="evidence" value="ECO:0007669"/>
    <property type="project" value="TreeGrafter"/>
</dbReference>
<dbReference type="InterPro" id="IPR020845">
    <property type="entry name" value="AMP-binding_CS"/>
</dbReference>
<keyword evidence="2" id="KW-0436">Ligase</keyword>
<feature type="domain" description="AMP-dependent synthetase/ligase" evidence="3">
    <location>
        <begin position="33"/>
        <end position="436"/>
    </location>
</feature>
<keyword evidence="6" id="KW-1185">Reference proteome</keyword>
<dbReference type="InterPro" id="IPR025110">
    <property type="entry name" value="AMP-bd_C"/>
</dbReference>
<proteinExistence type="inferred from homology"/>
<evidence type="ECO:0000256" key="2">
    <source>
        <dbReference type="ARBA" id="ARBA00022598"/>
    </source>
</evidence>
<dbReference type="RefSeq" id="WP_114481879.1">
    <property type="nucleotide sequence ID" value="NZ_QPJU01000001.1"/>
</dbReference>
<dbReference type="PANTHER" id="PTHR43201:SF5">
    <property type="entry name" value="MEDIUM-CHAIN ACYL-COA LIGASE ACSF2, MITOCHONDRIAL"/>
    <property type="match status" value="1"/>
</dbReference>
<name>A0A369AU08_9BURK</name>
<dbReference type="InterPro" id="IPR045851">
    <property type="entry name" value="AMP-bd_C_sf"/>
</dbReference>
<dbReference type="Gene3D" id="3.40.50.12780">
    <property type="entry name" value="N-terminal domain of ligase-like"/>
    <property type="match status" value="1"/>
</dbReference>
<dbReference type="Proteomes" id="UP000252174">
    <property type="component" value="Unassembled WGS sequence"/>
</dbReference>
<dbReference type="Gene3D" id="3.30.300.30">
    <property type="match status" value="1"/>
</dbReference>
<dbReference type="InterPro" id="IPR000873">
    <property type="entry name" value="AMP-dep_synth/lig_dom"/>
</dbReference>
<comment type="similarity">
    <text evidence="1">Belongs to the ATP-dependent AMP-binding enzyme family.</text>
</comment>